<dbReference type="Gene3D" id="3.40.50.720">
    <property type="entry name" value="NAD(P)-binding Rossmann-like Domain"/>
    <property type="match status" value="1"/>
</dbReference>
<dbReference type="PRINTS" id="PR00081">
    <property type="entry name" value="GDHRDH"/>
</dbReference>
<gene>
    <name evidence="4" type="ORF">HLPR_23630</name>
</gene>
<reference evidence="4 5" key="1">
    <citation type="submission" date="2023-08" db="EMBL/GenBank/DDBJ databases">
        <title>Helicovermis profunda gen. nov., sp. nov., a novel mesophilic, fermentative bacterium within the Bacillota from a deep-sea hydrothermal vent chimney.</title>
        <authorList>
            <person name="Miyazaki U."/>
            <person name="Mizutani D."/>
            <person name="Hashimoto Y."/>
            <person name="Tame A."/>
            <person name="Sawayama S."/>
            <person name="Miyazaki J."/>
            <person name="Takai K."/>
            <person name="Nakagawa S."/>
        </authorList>
    </citation>
    <scope>NUCLEOTIDE SEQUENCE [LARGE SCALE GENOMIC DNA]</scope>
    <source>
        <strain evidence="4 5">S502</strain>
    </source>
</reference>
<evidence type="ECO:0000313" key="4">
    <source>
        <dbReference type="EMBL" id="BEP30032.1"/>
    </source>
</evidence>
<dbReference type="PANTHER" id="PTHR42901">
    <property type="entry name" value="ALCOHOL DEHYDROGENASE"/>
    <property type="match status" value="1"/>
</dbReference>
<keyword evidence="2" id="KW-0560">Oxidoreductase</keyword>
<dbReference type="Pfam" id="PF00106">
    <property type="entry name" value="adh_short"/>
    <property type="match status" value="1"/>
</dbReference>
<dbReference type="PANTHER" id="PTHR42901:SF1">
    <property type="entry name" value="ALCOHOL DEHYDROGENASE"/>
    <property type="match status" value="1"/>
</dbReference>
<keyword evidence="5" id="KW-1185">Reference proteome</keyword>
<name>A0AAU9EGY6_9FIRM</name>
<protein>
    <submittedName>
        <fullName evidence="4">SDR family oxidoreductase</fullName>
    </submittedName>
</protein>
<dbReference type="PRINTS" id="PR00080">
    <property type="entry name" value="SDRFAMILY"/>
</dbReference>
<dbReference type="SUPFAM" id="SSF51735">
    <property type="entry name" value="NAD(P)-binding Rossmann-fold domains"/>
    <property type="match status" value="1"/>
</dbReference>
<evidence type="ECO:0000256" key="1">
    <source>
        <dbReference type="ARBA" id="ARBA00006484"/>
    </source>
</evidence>
<comment type="similarity">
    <text evidence="1 3">Belongs to the short-chain dehydrogenases/reductases (SDR) family.</text>
</comment>
<evidence type="ECO:0000256" key="3">
    <source>
        <dbReference type="RuleBase" id="RU000363"/>
    </source>
</evidence>
<proteinExistence type="inferred from homology"/>
<dbReference type="RefSeq" id="WP_338535635.1">
    <property type="nucleotide sequence ID" value="NZ_AP028654.1"/>
</dbReference>
<sequence>MNKVLITGAGSGLGKELALVYSENNEVILIGRNKEKLDRVKEIIEKNGGKACAISLDITKANHIDDVLRIVENKYKSINTLVNCAGVGYFGPFKNIKDENINTMIDVNVKGTIMMTRKFIPIVKEKIINIISTAGLKGKPNEAVYVASKFAIRGFSESLQNEYKDEKLKITAVYMGGMNTPFWDGKSYIKDKSRLKSAKEVAKQIFISDDGRKEIVI</sequence>
<dbReference type="AlphaFoldDB" id="A0AAU9EGY6"/>
<dbReference type="PROSITE" id="PS00061">
    <property type="entry name" value="ADH_SHORT"/>
    <property type="match status" value="1"/>
</dbReference>
<dbReference type="CDD" id="cd05233">
    <property type="entry name" value="SDR_c"/>
    <property type="match status" value="1"/>
</dbReference>
<evidence type="ECO:0000256" key="2">
    <source>
        <dbReference type="ARBA" id="ARBA00023002"/>
    </source>
</evidence>
<dbReference type="EMBL" id="AP028654">
    <property type="protein sequence ID" value="BEP30032.1"/>
    <property type="molecule type" value="Genomic_DNA"/>
</dbReference>
<dbReference type="KEGG" id="hprf:HLPR_23630"/>
<dbReference type="InterPro" id="IPR020904">
    <property type="entry name" value="Sc_DH/Rdtase_CS"/>
</dbReference>
<dbReference type="InterPro" id="IPR002347">
    <property type="entry name" value="SDR_fam"/>
</dbReference>
<dbReference type="GO" id="GO:0016491">
    <property type="term" value="F:oxidoreductase activity"/>
    <property type="evidence" value="ECO:0007669"/>
    <property type="project" value="UniProtKB-KW"/>
</dbReference>
<dbReference type="Proteomes" id="UP001321786">
    <property type="component" value="Chromosome"/>
</dbReference>
<evidence type="ECO:0000313" key="5">
    <source>
        <dbReference type="Proteomes" id="UP001321786"/>
    </source>
</evidence>
<dbReference type="InterPro" id="IPR036291">
    <property type="entry name" value="NAD(P)-bd_dom_sf"/>
</dbReference>
<organism evidence="4 5">
    <name type="scientific">Helicovermis profundi</name>
    <dbReference type="NCBI Taxonomy" id="3065157"/>
    <lineage>
        <taxon>Bacteria</taxon>
        <taxon>Bacillati</taxon>
        <taxon>Bacillota</taxon>
        <taxon>Clostridia</taxon>
        <taxon>Helicovermis</taxon>
    </lineage>
</organism>
<accession>A0AAU9EGY6</accession>